<dbReference type="EMBL" id="WIGO01000125">
    <property type="protein sequence ID" value="KAF6828251.1"/>
    <property type="molecule type" value="Genomic_DNA"/>
</dbReference>
<feature type="domain" description="Ribosomal RNA methyltransferase FtsJ" evidence="1">
    <location>
        <begin position="26"/>
        <end position="187"/>
    </location>
</feature>
<reference evidence="2" key="1">
    <citation type="journal article" date="2020" name="Phytopathology">
        <title>Genome Sequence Resources of Colletotrichum truncatum, C. plurivorum, C. musicola, and C. sojae: Four Species Pathogenic to Soybean (Glycine max).</title>
        <authorList>
            <person name="Rogerio F."/>
            <person name="Boufleur T.R."/>
            <person name="Ciampi-Guillardi M."/>
            <person name="Sukno S.A."/>
            <person name="Thon M.R."/>
            <person name="Massola Junior N.S."/>
            <person name="Baroncelli R."/>
        </authorList>
    </citation>
    <scope>NUCLEOTIDE SEQUENCE</scope>
    <source>
        <strain evidence="2">LFN00145</strain>
    </source>
</reference>
<accession>A0A8H6KCK4</accession>
<dbReference type="Pfam" id="PF01728">
    <property type="entry name" value="FtsJ"/>
    <property type="match status" value="1"/>
</dbReference>
<sequence>MMEDIAWETHYSTTCFKIQKKAFPRPQILDMGMAPGGFLSIALKHNREAQAFDFRLPVSNGGYEILVKKRPDVIIKELDVTMLAADLGIDDMPEKSPDGRPFLSRQFAPGQKFDLVICGGSVVRDHPVLIVREGCRLRASQLALGLQRLSPGGRMVVLFHKLEAWDTVLDFYRFSRFSDKVQLCKPPGGPGHDKRSSFYMVATGVHSDYPEALDAIKSWKALWKAATLDVDGKLMKVVRDDEPAVEKVLKDFGDKLKDMGKEIWRTQAKALKEAPCIKNIKK</sequence>
<gene>
    <name evidence="2" type="ORF">CPLU01_08624</name>
</gene>
<dbReference type="Gene3D" id="3.40.50.150">
    <property type="entry name" value="Vaccinia Virus protein VP39"/>
    <property type="match status" value="1"/>
</dbReference>
<dbReference type="GO" id="GO:0032259">
    <property type="term" value="P:methylation"/>
    <property type="evidence" value="ECO:0007669"/>
    <property type="project" value="InterPro"/>
</dbReference>
<comment type="caution">
    <text evidence="2">The sequence shown here is derived from an EMBL/GenBank/DDBJ whole genome shotgun (WGS) entry which is preliminary data.</text>
</comment>
<dbReference type="AlphaFoldDB" id="A0A8H6KCK4"/>
<organism evidence="2 3">
    <name type="scientific">Colletotrichum plurivorum</name>
    <dbReference type="NCBI Taxonomy" id="2175906"/>
    <lineage>
        <taxon>Eukaryota</taxon>
        <taxon>Fungi</taxon>
        <taxon>Dikarya</taxon>
        <taxon>Ascomycota</taxon>
        <taxon>Pezizomycotina</taxon>
        <taxon>Sordariomycetes</taxon>
        <taxon>Hypocreomycetidae</taxon>
        <taxon>Glomerellales</taxon>
        <taxon>Glomerellaceae</taxon>
        <taxon>Colletotrichum</taxon>
        <taxon>Colletotrichum orchidearum species complex</taxon>
    </lineage>
</organism>
<dbReference type="GO" id="GO:0008168">
    <property type="term" value="F:methyltransferase activity"/>
    <property type="evidence" value="ECO:0007669"/>
    <property type="project" value="InterPro"/>
</dbReference>
<evidence type="ECO:0000313" key="2">
    <source>
        <dbReference type="EMBL" id="KAF6828251.1"/>
    </source>
</evidence>
<dbReference type="InterPro" id="IPR029063">
    <property type="entry name" value="SAM-dependent_MTases_sf"/>
</dbReference>
<keyword evidence="3" id="KW-1185">Reference proteome</keyword>
<protein>
    <recommendedName>
        <fullName evidence="1">Ribosomal RNA methyltransferase FtsJ domain-containing protein</fullName>
    </recommendedName>
</protein>
<proteinExistence type="predicted"/>
<name>A0A8H6KCK4_9PEZI</name>
<dbReference type="InterPro" id="IPR002877">
    <property type="entry name" value="RNA_MeTrfase_FtsJ_dom"/>
</dbReference>
<dbReference type="SUPFAM" id="SSF53335">
    <property type="entry name" value="S-adenosyl-L-methionine-dependent methyltransferases"/>
    <property type="match status" value="1"/>
</dbReference>
<evidence type="ECO:0000313" key="3">
    <source>
        <dbReference type="Proteomes" id="UP000654918"/>
    </source>
</evidence>
<evidence type="ECO:0000259" key="1">
    <source>
        <dbReference type="Pfam" id="PF01728"/>
    </source>
</evidence>
<dbReference type="Proteomes" id="UP000654918">
    <property type="component" value="Unassembled WGS sequence"/>
</dbReference>